<dbReference type="HOGENOM" id="CLU_1330385_0_0_6"/>
<sequence length="206" mass="23270">MPSPELFAALGAALIGFSIALWAFRAYRGDVKLAQPSYILLDQDTTSQGKRISEVRLRTALFSTSRRGVVIDYLTLWLRRGDEEVNFSIWAYLNKQCLRESGGLMAPNEGVILEHHFLTETEGPEFEFKAGPYEMAIFAKPAGSIRLQKLSSLYFVINDYQAQQMRKSAVGLCLRWDPRHRCYQSDIESNLKPSVTPLVEEHAGGH</sequence>
<dbReference type="OrthoDB" id="675261at2"/>
<reference evidence="2 3" key="1">
    <citation type="journal article" date="2005" name="Nucleic Acids Res.">
        <title>Genomic blueprint of Hahella chejuensis, a marine microbe producing an algicidal agent.</title>
        <authorList>
            <person name="Jeong H."/>
            <person name="Yim J.H."/>
            <person name="Lee C."/>
            <person name="Choi S.-H."/>
            <person name="Park Y.K."/>
            <person name="Yoon S.H."/>
            <person name="Hur C.-G."/>
            <person name="Kang H.-Y."/>
            <person name="Kim D."/>
            <person name="Lee H.H."/>
            <person name="Park K.H."/>
            <person name="Park S.-H."/>
            <person name="Park H.-S."/>
            <person name="Lee H.K."/>
            <person name="Oh T.K."/>
            <person name="Kim J.F."/>
        </authorList>
    </citation>
    <scope>NUCLEOTIDE SEQUENCE [LARGE SCALE GENOMIC DNA]</scope>
    <source>
        <strain evidence="2 3">KCTC 2396</strain>
    </source>
</reference>
<keyword evidence="1" id="KW-0472">Membrane</keyword>
<name>Q2SI32_HAHCH</name>
<accession>Q2SI32</accession>
<dbReference type="EMBL" id="CP000155">
    <property type="protein sequence ID" value="ABC29692.1"/>
    <property type="molecule type" value="Genomic_DNA"/>
</dbReference>
<dbReference type="AlphaFoldDB" id="Q2SI32"/>
<organism evidence="2 3">
    <name type="scientific">Hahella chejuensis (strain KCTC 2396)</name>
    <dbReference type="NCBI Taxonomy" id="349521"/>
    <lineage>
        <taxon>Bacteria</taxon>
        <taxon>Pseudomonadati</taxon>
        <taxon>Pseudomonadota</taxon>
        <taxon>Gammaproteobacteria</taxon>
        <taxon>Oceanospirillales</taxon>
        <taxon>Hahellaceae</taxon>
        <taxon>Hahella</taxon>
    </lineage>
</organism>
<keyword evidence="1" id="KW-1133">Transmembrane helix</keyword>
<keyword evidence="3" id="KW-1185">Reference proteome</keyword>
<dbReference type="eggNOG" id="ENOG50336J7">
    <property type="taxonomic scope" value="Bacteria"/>
</dbReference>
<gene>
    <name evidence="2" type="ordered locus">HCH_02918</name>
</gene>
<dbReference type="Proteomes" id="UP000000238">
    <property type="component" value="Chromosome"/>
</dbReference>
<dbReference type="KEGG" id="hch:HCH_02918"/>
<proteinExistence type="predicted"/>
<evidence type="ECO:0000256" key="1">
    <source>
        <dbReference type="SAM" id="Phobius"/>
    </source>
</evidence>
<protein>
    <submittedName>
        <fullName evidence="2">Uncharacterized protein</fullName>
    </submittedName>
</protein>
<dbReference type="RefSeq" id="WP_011396761.1">
    <property type="nucleotide sequence ID" value="NC_007645.1"/>
</dbReference>
<keyword evidence="1" id="KW-0812">Transmembrane</keyword>
<evidence type="ECO:0000313" key="2">
    <source>
        <dbReference type="EMBL" id="ABC29692.1"/>
    </source>
</evidence>
<feature type="transmembrane region" description="Helical" evidence="1">
    <location>
        <begin position="6"/>
        <end position="24"/>
    </location>
</feature>
<evidence type="ECO:0000313" key="3">
    <source>
        <dbReference type="Proteomes" id="UP000000238"/>
    </source>
</evidence>